<protein>
    <submittedName>
        <fullName evidence="2">Uncharacterized protein</fullName>
    </submittedName>
</protein>
<proteinExistence type="predicted"/>
<dbReference type="EMBL" id="FSRU01000001">
    <property type="protein sequence ID" value="SIO10731.1"/>
    <property type="molecule type" value="Genomic_DNA"/>
</dbReference>
<evidence type="ECO:0000313" key="2">
    <source>
        <dbReference type="EMBL" id="SIO10731.1"/>
    </source>
</evidence>
<evidence type="ECO:0000256" key="1">
    <source>
        <dbReference type="SAM" id="Phobius"/>
    </source>
</evidence>
<sequence>MPTAEALPMKPMLGLLALFVAASIVTVFAGSYGDGVVRAAGYVATLALGGVIALLVQSWKSRRPGTRPPR</sequence>
<keyword evidence="1" id="KW-1133">Transmembrane helix</keyword>
<feature type="transmembrane region" description="Helical" evidence="1">
    <location>
        <begin position="39"/>
        <end position="59"/>
    </location>
</feature>
<dbReference type="AlphaFoldDB" id="A0A1N6GT08"/>
<organism evidence="2 3">
    <name type="scientific">Paraburkholderia phenazinium</name>
    <dbReference type="NCBI Taxonomy" id="60549"/>
    <lineage>
        <taxon>Bacteria</taxon>
        <taxon>Pseudomonadati</taxon>
        <taxon>Pseudomonadota</taxon>
        <taxon>Betaproteobacteria</taxon>
        <taxon>Burkholderiales</taxon>
        <taxon>Burkholderiaceae</taxon>
        <taxon>Paraburkholderia</taxon>
    </lineage>
</organism>
<evidence type="ECO:0000313" key="3">
    <source>
        <dbReference type="Proteomes" id="UP000185151"/>
    </source>
</evidence>
<dbReference type="Proteomes" id="UP000185151">
    <property type="component" value="Unassembled WGS sequence"/>
</dbReference>
<reference evidence="2 3" key="1">
    <citation type="submission" date="2016-11" db="EMBL/GenBank/DDBJ databases">
        <authorList>
            <person name="Jaros S."/>
            <person name="Januszkiewicz K."/>
            <person name="Wedrychowicz H."/>
        </authorList>
    </citation>
    <scope>NUCLEOTIDE SEQUENCE [LARGE SCALE GENOMIC DNA]</scope>
    <source>
        <strain evidence="2 3">GAS95</strain>
    </source>
</reference>
<keyword evidence="1" id="KW-0472">Membrane</keyword>
<accession>A0A1N6GT08</accession>
<gene>
    <name evidence="2" type="ORF">SAMN05444165_0952</name>
</gene>
<keyword evidence="3" id="KW-1185">Reference proteome</keyword>
<keyword evidence="1" id="KW-0812">Transmembrane</keyword>
<name>A0A1N6GT08_9BURK</name>